<evidence type="ECO:0000313" key="2">
    <source>
        <dbReference type="Proteomes" id="UP000315388"/>
    </source>
</evidence>
<reference evidence="1 2" key="1">
    <citation type="journal article" date="2003" name="Int. J. Syst. Evol. Microbiol.">
        <title>Towards a standardized format for the description of a novel species (of an established genus): Ochrobactrum gallinifaecis sp. nov.</title>
        <authorList>
            <person name="Kampfer P."/>
            <person name="Buczolits S."/>
            <person name="Albrecht A."/>
            <person name="Busse H.J."/>
            <person name="Stackebrandt E."/>
        </authorList>
    </citation>
    <scope>NUCLEOTIDE SEQUENCE [LARGE SCALE GENOMIC DNA]</scope>
    <source>
        <strain evidence="1 2">ISO 196</strain>
    </source>
</reference>
<organism evidence="1 2">
    <name type="scientific">Brucella gallinifaecis</name>
    <dbReference type="NCBI Taxonomy" id="215590"/>
    <lineage>
        <taxon>Bacteria</taxon>
        <taxon>Pseudomonadati</taxon>
        <taxon>Pseudomonadota</taxon>
        <taxon>Alphaproteobacteria</taxon>
        <taxon>Hyphomicrobiales</taxon>
        <taxon>Brucellaceae</taxon>
        <taxon>Brucella/Ochrobactrum group</taxon>
        <taxon>Brucella</taxon>
    </lineage>
</organism>
<dbReference type="OrthoDB" id="8450501at2"/>
<dbReference type="RefSeq" id="WP_140906432.1">
    <property type="nucleotide sequence ID" value="NZ_JBHTMD010000030.1"/>
</dbReference>
<sequence>MTRKRLIQFACLGFVGVNTRLLIYLHSSKSVTETELRSVEICRLMNWRGVRGLQARVFMVLVLFS</sequence>
<protein>
    <submittedName>
        <fullName evidence="1">Uncharacterized protein</fullName>
    </submittedName>
</protein>
<evidence type="ECO:0000313" key="1">
    <source>
        <dbReference type="EMBL" id="TPF73851.1"/>
    </source>
</evidence>
<dbReference type="AlphaFoldDB" id="A0A502BJI3"/>
<dbReference type="EMBL" id="VEWJ01000036">
    <property type="protein sequence ID" value="TPF73851.1"/>
    <property type="molecule type" value="Genomic_DNA"/>
</dbReference>
<name>A0A502BJI3_9HYPH</name>
<accession>A0A502BJI3</accession>
<proteinExistence type="predicted"/>
<gene>
    <name evidence="1" type="ORF">FHY56_17700</name>
</gene>
<keyword evidence="2" id="KW-1185">Reference proteome</keyword>
<comment type="caution">
    <text evidence="1">The sequence shown here is derived from an EMBL/GenBank/DDBJ whole genome shotgun (WGS) entry which is preliminary data.</text>
</comment>
<dbReference type="Proteomes" id="UP000315388">
    <property type="component" value="Unassembled WGS sequence"/>
</dbReference>